<gene>
    <name evidence="10" type="ORF">CCUR1050_LOCUS20623</name>
</gene>
<keyword evidence="7" id="KW-1071">Ligand-gated ion channel</keyword>
<organism evidence="10">
    <name type="scientific">Cryptomonas curvata</name>
    <dbReference type="NCBI Taxonomy" id="233186"/>
    <lineage>
        <taxon>Eukaryota</taxon>
        <taxon>Cryptophyceae</taxon>
        <taxon>Cryptomonadales</taxon>
        <taxon>Cryptomonadaceae</taxon>
        <taxon>Cryptomonas</taxon>
    </lineage>
</organism>
<dbReference type="AlphaFoldDB" id="A0A7S0MIX9"/>
<dbReference type="InterPro" id="IPR050866">
    <property type="entry name" value="CNG_cation_channel"/>
</dbReference>
<keyword evidence="6" id="KW-0472">Membrane</keyword>
<dbReference type="GO" id="GO:0044877">
    <property type="term" value="F:protein-containing complex binding"/>
    <property type="evidence" value="ECO:0007669"/>
    <property type="project" value="TreeGrafter"/>
</dbReference>
<evidence type="ECO:0000256" key="7">
    <source>
        <dbReference type="ARBA" id="ARBA00023286"/>
    </source>
</evidence>
<accession>A0A7S0MIX9</accession>
<dbReference type="InterPro" id="IPR000595">
    <property type="entry name" value="cNMP-bd_dom"/>
</dbReference>
<name>A0A7S0MIX9_9CRYP</name>
<dbReference type="SUPFAM" id="SSF51206">
    <property type="entry name" value="cAMP-binding domain-like"/>
    <property type="match status" value="2"/>
</dbReference>
<feature type="domain" description="Cyclic nucleotide-binding" evidence="9">
    <location>
        <begin position="542"/>
        <end position="610"/>
    </location>
</feature>
<sequence>MESSIYPMSSETAVMLPYNQDPTVYEESVQGVGLLLERGVFKREDDFGGFEVKRRSLIATSQLTIMHSPDPNIPALPAVPGTAAWNELRQSYLFDKELILRQQHIEAEKALDQLLSTFQEKSNFLFERGPPSMYSFYERIQRMFSALNRTVSPLFNGRQRTPYLDELCPAPQKGDQTYEQEFIVPWMEAAKKAINKAITAVRRQLEVLHDIINDIGEESPMGEVSADTRPWSLENEYDTYFTRKADPKSCSLLLDSINSCTDALLGRGVFDFARPVVNMKGCESDDEGAGGSGSSTTLSFSKMLLPDTWQLVRKAPLFRGSVDGADLMHEIASKLQPLLFSDQTLIIKQGTIGMSMYFVNWGECSVQGGGATLATRTPGEFFGELALTMAQERMADVLAQGTCELFELSRSDFREIIKKYPHVYKRIAAVGTARVKREDWTDRLSESGKVELLDDDELRECANDLSEVTESLTDAKPKARAANAGGIDRMSTLDSDSFRLSPAPSRVDPHSECMMRFSATLLETSGADDFNSSEITGMWNAMATLLQRVSVDANVVMCQKGDTCNSFYIVESGELIVTSNDVEVQRLECGGFFGELSLVFSGSYVMSVTVGPEGAVLLELTKKDLLLVIERYPLLYEMLRDQAAISYNVINFGSE</sequence>
<dbReference type="Gene3D" id="2.60.120.10">
    <property type="entry name" value="Jelly Rolls"/>
    <property type="match status" value="2"/>
</dbReference>
<feature type="domain" description="Cyclic nucleotide-binding" evidence="9">
    <location>
        <begin position="326"/>
        <end position="426"/>
    </location>
</feature>
<keyword evidence="3" id="KW-0812">Transmembrane</keyword>
<proteinExistence type="predicted"/>
<dbReference type="InterPro" id="IPR014710">
    <property type="entry name" value="RmlC-like_jellyroll"/>
</dbReference>
<dbReference type="PANTHER" id="PTHR45638:SF11">
    <property type="entry name" value="CYCLIC NUCLEOTIDE-GATED CATION CHANNEL SUBUNIT A"/>
    <property type="match status" value="1"/>
</dbReference>
<evidence type="ECO:0000256" key="2">
    <source>
        <dbReference type="ARBA" id="ARBA00022448"/>
    </source>
</evidence>
<dbReference type="GO" id="GO:0005221">
    <property type="term" value="F:intracellularly cyclic nucleotide-activated monoatomic cation channel activity"/>
    <property type="evidence" value="ECO:0007669"/>
    <property type="project" value="InterPro"/>
</dbReference>
<dbReference type="InterPro" id="IPR018488">
    <property type="entry name" value="cNMP-bd_CS"/>
</dbReference>
<dbReference type="Pfam" id="PF00027">
    <property type="entry name" value="cNMP_binding"/>
    <property type="match status" value="2"/>
</dbReference>
<comment type="subcellular location">
    <subcellularLocation>
        <location evidence="1">Membrane</location>
        <topology evidence="1">Multi-pass membrane protein</topology>
    </subcellularLocation>
</comment>
<keyword evidence="5" id="KW-0406">Ion transport</keyword>
<keyword evidence="4" id="KW-1133">Transmembrane helix</keyword>
<evidence type="ECO:0000256" key="3">
    <source>
        <dbReference type="ARBA" id="ARBA00022692"/>
    </source>
</evidence>
<evidence type="ECO:0000256" key="8">
    <source>
        <dbReference type="ARBA" id="ARBA00023303"/>
    </source>
</evidence>
<evidence type="ECO:0000313" key="10">
    <source>
        <dbReference type="EMBL" id="CAD8642939.1"/>
    </source>
</evidence>
<keyword evidence="8" id="KW-0407">Ion channel</keyword>
<evidence type="ECO:0000256" key="4">
    <source>
        <dbReference type="ARBA" id="ARBA00022989"/>
    </source>
</evidence>
<dbReference type="SMART" id="SM00100">
    <property type="entry name" value="cNMP"/>
    <property type="match status" value="2"/>
</dbReference>
<dbReference type="EMBL" id="HBEZ01037507">
    <property type="protein sequence ID" value="CAD8642939.1"/>
    <property type="molecule type" value="Transcribed_RNA"/>
</dbReference>
<evidence type="ECO:0000256" key="5">
    <source>
        <dbReference type="ARBA" id="ARBA00023065"/>
    </source>
</evidence>
<dbReference type="PROSITE" id="PS50042">
    <property type="entry name" value="CNMP_BINDING_3"/>
    <property type="match status" value="2"/>
</dbReference>
<evidence type="ECO:0000259" key="9">
    <source>
        <dbReference type="PROSITE" id="PS50042"/>
    </source>
</evidence>
<dbReference type="GO" id="GO:0016020">
    <property type="term" value="C:membrane"/>
    <property type="evidence" value="ECO:0007669"/>
    <property type="project" value="UniProtKB-SubCell"/>
</dbReference>
<dbReference type="PROSITE" id="PS00888">
    <property type="entry name" value="CNMP_BINDING_1"/>
    <property type="match status" value="2"/>
</dbReference>
<evidence type="ECO:0000256" key="6">
    <source>
        <dbReference type="ARBA" id="ARBA00023136"/>
    </source>
</evidence>
<dbReference type="PANTHER" id="PTHR45638">
    <property type="entry name" value="CYCLIC NUCLEOTIDE-GATED CATION CHANNEL SUBUNIT A"/>
    <property type="match status" value="1"/>
</dbReference>
<reference evidence="10" key="1">
    <citation type="submission" date="2021-01" db="EMBL/GenBank/DDBJ databases">
        <authorList>
            <person name="Corre E."/>
            <person name="Pelletier E."/>
            <person name="Niang G."/>
            <person name="Scheremetjew M."/>
            <person name="Finn R."/>
            <person name="Kale V."/>
            <person name="Holt S."/>
            <person name="Cochrane G."/>
            <person name="Meng A."/>
            <person name="Brown T."/>
            <person name="Cohen L."/>
        </authorList>
    </citation>
    <scope>NUCLEOTIDE SEQUENCE</scope>
    <source>
        <strain evidence="10">CCAP979/52</strain>
    </source>
</reference>
<evidence type="ECO:0000256" key="1">
    <source>
        <dbReference type="ARBA" id="ARBA00004141"/>
    </source>
</evidence>
<dbReference type="InterPro" id="IPR018490">
    <property type="entry name" value="cNMP-bd_dom_sf"/>
</dbReference>
<dbReference type="CDD" id="cd00038">
    <property type="entry name" value="CAP_ED"/>
    <property type="match status" value="2"/>
</dbReference>
<protein>
    <recommendedName>
        <fullName evidence="9">Cyclic nucleotide-binding domain-containing protein</fullName>
    </recommendedName>
</protein>
<keyword evidence="2" id="KW-0813">Transport</keyword>